<dbReference type="AlphaFoldDB" id="A0A917E5B5"/>
<dbReference type="InterPro" id="IPR006379">
    <property type="entry name" value="HAD-SF_hydro_IIB"/>
</dbReference>
<evidence type="ECO:0000313" key="6">
    <source>
        <dbReference type="EMBL" id="GGE05709.1"/>
    </source>
</evidence>
<dbReference type="EC" id="3.1.3.12" evidence="4"/>
<evidence type="ECO:0000256" key="2">
    <source>
        <dbReference type="ARBA" id="ARBA00008770"/>
    </source>
</evidence>
<evidence type="ECO:0000256" key="3">
    <source>
        <dbReference type="ARBA" id="ARBA00022801"/>
    </source>
</evidence>
<sequence length="273" mass="28802">MQPEQDLAGSPVTMLPSAQAPEPAPPPVRELAVPPPIDVAGDALFLDFDGTLTVIRPRPDQVVVGIQMRRCVMRARTALSGRMAIVSGRSVAVINSLLSIDGIAVAGIHGLERRDAKGVWTRTAPTTGMAAARPEVEALVTSRPRLQMEDKGLSIALHYRGAPELRTFAEDAIGAIAGRHDLLLQAGSMVLEIREKGPDKASALTAFMAEAPFAGARPIFVGDDLTDEVAFEAAAVHGGFGILVGQPRPTAARYRLANVDAVQAWLTALEPAA</sequence>
<comment type="catalytic activity">
    <reaction evidence="4">
        <text>alpha,alpha-trehalose 6-phosphate + H2O = alpha,alpha-trehalose + phosphate</text>
        <dbReference type="Rhea" id="RHEA:23420"/>
        <dbReference type="ChEBI" id="CHEBI:15377"/>
        <dbReference type="ChEBI" id="CHEBI:16551"/>
        <dbReference type="ChEBI" id="CHEBI:43474"/>
        <dbReference type="ChEBI" id="CHEBI:58429"/>
        <dbReference type="EC" id="3.1.3.12"/>
    </reaction>
</comment>
<dbReference type="SUPFAM" id="SSF56784">
    <property type="entry name" value="HAD-like"/>
    <property type="match status" value="1"/>
</dbReference>
<dbReference type="EMBL" id="BMJM01000003">
    <property type="protein sequence ID" value="GGE05709.1"/>
    <property type="molecule type" value="Genomic_DNA"/>
</dbReference>
<dbReference type="GO" id="GO:0046872">
    <property type="term" value="F:metal ion binding"/>
    <property type="evidence" value="ECO:0007669"/>
    <property type="project" value="UniProtKB-KW"/>
</dbReference>
<dbReference type="InterPro" id="IPR023214">
    <property type="entry name" value="HAD_sf"/>
</dbReference>
<dbReference type="InterPro" id="IPR036412">
    <property type="entry name" value="HAD-like_sf"/>
</dbReference>
<dbReference type="InterPro" id="IPR003337">
    <property type="entry name" value="Trehalose_PPase"/>
</dbReference>
<dbReference type="PANTHER" id="PTHR43768">
    <property type="entry name" value="TREHALOSE 6-PHOSPHATE PHOSPHATASE"/>
    <property type="match status" value="1"/>
</dbReference>
<gene>
    <name evidence="6" type="ORF">GCM10011529_10120</name>
</gene>
<reference evidence="6" key="1">
    <citation type="journal article" date="2014" name="Int. J. Syst. Evol. Microbiol.">
        <title>Complete genome sequence of Corynebacterium casei LMG S-19264T (=DSM 44701T), isolated from a smear-ripened cheese.</title>
        <authorList>
            <consortium name="US DOE Joint Genome Institute (JGI-PGF)"/>
            <person name="Walter F."/>
            <person name="Albersmeier A."/>
            <person name="Kalinowski J."/>
            <person name="Ruckert C."/>
        </authorList>
    </citation>
    <scope>NUCLEOTIDE SEQUENCE</scope>
    <source>
        <strain evidence="6">CGMCC 1.15519</strain>
    </source>
</reference>
<dbReference type="GO" id="GO:0005992">
    <property type="term" value="P:trehalose biosynthetic process"/>
    <property type="evidence" value="ECO:0007669"/>
    <property type="project" value="InterPro"/>
</dbReference>
<comment type="caution">
    <text evidence="6">The sequence shown here is derived from an EMBL/GenBank/DDBJ whole genome shotgun (WGS) entry which is preliminary data.</text>
</comment>
<evidence type="ECO:0000256" key="5">
    <source>
        <dbReference type="SAM" id="MobiDB-lite"/>
    </source>
</evidence>
<reference evidence="6" key="2">
    <citation type="submission" date="2020-09" db="EMBL/GenBank/DDBJ databases">
        <authorList>
            <person name="Sun Q."/>
            <person name="Zhou Y."/>
        </authorList>
    </citation>
    <scope>NUCLEOTIDE SEQUENCE</scope>
    <source>
        <strain evidence="6">CGMCC 1.15519</strain>
    </source>
</reference>
<dbReference type="RefSeq" id="WP_207792513.1">
    <property type="nucleotide sequence ID" value="NZ_BMJM01000003.1"/>
</dbReference>
<name>A0A917E5B5_9SPHN</name>
<evidence type="ECO:0000313" key="7">
    <source>
        <dbReference type="Proteomes" id="UP000635071"/>
    </source>
</evidence>
<dbReference type="Gene3D" id="3.40.50.1000">
    <property type="entry name" value="HAD superfamily/HAD-like"/>
    <property type="match status" value="1"/>
</dbReference>
<dbReference type="NCBIfam" id="TIGR00685">
    <property type="entry name" value="T6PP"/>
    <property type="match status" value="1"/>
</dbReference>
<feature type="region of interest" description="Disordered" evidence="5">
    <location>
        <begin position="1"/>
        <end position="33"/>
    </location>
</feature>
<keyword evidence="4" id="KW-0460">Magnesium</keyword>
<accession>A0A917E5B5</accession>
<proteinExistence type="inferred from homology"/>
<dbReference type="GO" id="GO:0004805">
    <property type="term" value="F:trehalose-phosphatase activity"/>
    <property type="evidence" value="ECO:0007669"/>
    <property type="project" value="UniProtKB-EC"/>
</dbReference>
<dbReference type="Proteomes" id="UP000635071">
    <property type="component" value="Unassembled WGS sequence"/>
</dbReference>
<keyword evidence="4" id="KW-0479">Metal-binding</keyword>
<keyword evidence="3 4" id="KW-0378">Hydrolase</keyword>
<evidence type="ECO:0000256" key="4">
    <source>
        <dbReference type="RuleBase" id="RU361117"/>
    </source>
</evidence>
<dbReference type="NCBIfam" id="TIGR01484">
    <property type="entry name" value="HAD-SF-IIB"/>
    <property type="match status" value="1"/>
</dbReference>
<protein>
    <recommendedName>
        <fullName evidence="4">Trehalose 6-phosphate phosphatase</fullName>
        <ecNumber evidence="4">3.1.3.12</ecNumber>
    </recommendedName>
</protein>
<comment type="similarity">
    <text evidence="2 4">Belongs to the trehalose phosphatase family.</text>
</comment>
<organism evidence="6 7">
    <name type="scientific">Sandarakinorhabdus glacialis</name>
    <dbReference type="NCBI Taxonomy" id="1614636"/>
    <lineage>
        <taxon>Bacteria</taxon>
        <taxon>Pseudomonadati</taxon>
        <taxon>Pseudomonadota</taxon>
        <taxon>Alphaproteobacteria</taxon>
        <taxon>Sphingomonadales</taxon>
        <taxon>Sphingosinicellaceae</taxon>
        <taxon>Sandarakinorhabdus</taxon>
    </lineage>
</organism>
<comment type="cofactor">
    <cofactor evidence="4">
        <name>Mg(2+)</name>
        <dbReference type="ChEBI" id="CHEBI:18420"/>
    </cofactor>
</comment>
<comment type="function">
    <text evidence="4">Removes the phosphate from trehalose 6-phosphate to produce free trehalose.</text>
</comment>
<keyword evidence="7" id="KW-1185">Reference proteome</keyword>
<dbReference type="Pfam" id="PF02358">
    <property type="entry name" value="Trehalose_PPase"/>
    <property type="match status" value="1"/>
</dbReference>
<evidence type="ECO:0000256" key="1">
    <source>
        <dbReference type="ARBA" id="ARBA00005199"/>
    </source>
</evidence>
<feature type="compositionally biased region" description="Pro residues" evidence="5">
    <location>
        <begin position="22"/>
        <end position="33"/>
    </location>
</feature>
<dbReference type="Gene3D" id="3.30.70.1020">
    <property type="entry name" value="Trehalose-6-phosphate phosphatase related protein, domain 2"/>
    <property type="match status" value="1"/>
</dbReference>
<dbReference type="PANTHER" id="PTHR43768:SF3">
    <property type="entry name" value="TREHALOSE 6-PHOSPHATE PHOSPHATASE"/>
    <property type="match status" value="1"/>
</dbReference>
<comment type="pathway">
    <text evidence="1 4">Glycan biosynthesis; trehalose biosynthesis.</text>
</comment>
<dbReference type="InterPro" id="IPR044651">
    <property type="entry name" value="OTSB-like"/>
</dbReference>